<gene>
    <name evidence="7" type="ORF">IF1G_05850</name>
</gene>
<dbReference type="PANTHER" id="PTHR28144">
    <property type="entry name" value="ER MEMBRANE PROTEIN COMPLEX SUBUNIT 5"/>
    <property type="match status" value="1"/>
</dbReference>
<dbReference type="Proteomes" id="UP000315783">
    <property type="component" value="Unassembled WGS sequence"/>
</dbReference>
<evidence type="ECO:0000256" key="1">
    <source>
        <dbReference type="ARBA" id="ARBA00004127"/>
    </source>
</evidence>
<name>A0A545V2T8_9HYPO</name>
<keyword evidence="5" id="KW-0472">Membrane</keyword>
<accession>A0A545V2T8</accession>
<evidence type="ECO:0000313" key="7">
    <source>
        <dbReference type="EMBL" id="TQV96021.1"/>
    </source>
</evidence>
<evidence type="ECO:0000313" key="8">
    <source>
        <dbReference type="Proteomes" id="UP000315783"/>
    </source>
</evidence>
<comment type="subcellular location">
    <subcellularLocation>
        <location evidence="1">Endomembrane system</location>
        <topology evidence="1">Multi-pass membrane protein</topology>
    </subcellularLocation>
</comment>
<evidence type="ECO:0000256" key="3">
    <source>
        <dbReference type="ARBA" id="ARBA00022692"/>
    </source>
</evidence>
<comment type="similarity">
    <text evidence="2">Belongs to the membrane magnesium transporter (TC 1.A.67) family.</text>
</comment>
<feature type="signal peptide" evidence="6">
    <location>
        <begin position="1"/>
        <end position="30"/>
    </location>
</feature>
<reference evidence="7 8" key="1">
    <citation type="journal article" date="2019" name="Appl. Microbiol. Biotechnol.">
        <title>Genome sequence of Isaria javanica and comparative genome analysis insights into family S53 peptidase evolution in fungal entomopathogens.</title>
        <authorList>
            <person name="Lin R."/>
            <person name="Zhang X."/>
            <person name="Xin B."/>
            <person name="Zou M."/>
            <person name="Gao Y."/>
            <person name="Qin F."/>
            <person name="Hu Q."/>
            <person name="Xie B."/>
            <person name="Cheng X."/>
        </authorList>
    </citation>
    <scope>NUCLEOTIDE SEQUENCE [LARGE SCALE GENOMIC DNA]</scope>
    <source>
        <strain evidence="7 8">IJ1G</strain>
    </source>
</reference>
<organism evidence="7 8">
    <name type="scientific">Cordyceps javanica</name>
    <dbReference type="NCBI Taxonomy" id="43265"/>
    <lineage>
        <taxon>Eukaryota</taxon>
        <taxon>Fungi</taxon>
        <taxon>Dikarya</taxon>
        <taxon>Ascomycota</taxon>
        <taxon>Pezizomycotina</taxon>
        <taxon>Sordariomycetes</taxon>
        <taxon>Hypocreomycetidae</taxon>
        <taxon>Hypocreales</taxon>
        <taxon>Cordycipitaceae</taxon>
        <taxon>Cordyceps</taxon>
    </lineage>
</organism>
<sequence>MITSRTMTWLSKSVTVTGLLLLAHDRCYSAQEHATLTAAIAKHSLLHQQTSSSLPVDISIEAIVATLVVCVGLASGSQTLRPIQWNVWAGKIEREGDAGFLDGSGDVDKDFRGSPFAFLHSRPGFVDIRKERREFTEWVKSEAK</sequence>
<keyword evidence="6" id="KW-0732">Signal</keyword>
<dbReference type="InterPro" id="IPR018937">
    <property type="entry name" value="MMgT"/>
</dbReference>
<protein>
    <submittedName>
        <fullName evidence="7">Transmembrane protein 32</fullName>
    </submittedName>
</protein>
<dbReference type="STRING" id="43265.A0A545V2T8"/>
<evidence type="ECO:0000256" key="4">
    <source>
        <dbReference type="ARBA" id="ARBA00022989"/>
    </source>
</evidence>
<proteinExistence type="inferred from homology"/>
<dbReference type="GO" id="GO:0072546">
    <property type="term" value="C:EMC complex"/>
    <property type="evidence" value="ECO:0007669"/>
    <property type="project" value="TreeGrafter"/>
</dbReference>
<keyword evidence="3 7" id="KW-0812">Transmembrane</keyword>
<dbReference type="PANTHER" id="PTHR28144:SF1">
    <property type="entry name" value="ER MEMBRANE PROTEIN COMPLEX SUBUNIT 5"/>
    <property type="match status" value="1"/>
</dbReference>
<feature type="chain" id="PRO_5022122046" evidence="6">
    <location>
        <begin position="31"/>
        <end position="144"/>
    </location>
</feature>
<keyword evidence="4" id="KW-1133">Transmembrane helix</keyword>
<dbReference type="GO" id="GO:0034975">
    <property type="term" value="P:protein folding in endoplasmic reticulum"/>
    <property type="evidence" value="ECO:0007669"/>
    <property type="project" value="TreeGrafter"/>
</dbReference>
<evidence type="ECO:0000256" key="5">
    <source>
        <dbReference type="ARBA" id="ARBA00023136"/>
    </source>
</evidence>
<dbReference type="Pfam" id="PF10270">
    <property type="entry name" value="MMgT"/>
    <property type="match status" value="1"/>
</dbReference>
<keyword evidence="8" id="KW-1185">Reference proteome</keyword>
<evidence type="ECO:0000256" key="2">
    <source>
        <dbReference type="ARBA" id="ARBA00006109"/>
    </source>
</evidence>
<dbReference type="EMBL" id="SPUK01000007">
    <property type="protein sequence ID" value="TQV96021.1"/>
    <property type="molecule type" value="Genomic_DNA"/>
</dbReference>
<evidence type="ECO:0000256" key="6">
    <source>
        <dbReference type="SAM" id="SignalP"/>
    </source>
</evidence>
<dbReference type="InterPro" id="IPR053279">
    <property type="entry name" value="EMC_subunit"/>
</dbReference>
<comment type="caution">
    <text evidence="7">The sequence shown here is derived from an EMBL/GenBank/DDBJ whole genome shotgun (WGS) entry which is preliminary data.</text>
</comment>
<dbReference type="AlphaFoldDB" id="A0A545V2T8"/>